<comment type="subcellular location">
    <subcellularLocation>
        <location evidence="1">Nucleus</location>
    </subcellularLocation>
</comment>
<protein>
    <recommendedName>
        <fullName evidence="3">Mini-chromosome maintenance complex-binding protein</fullName>
    </recommendedName>
</protein>
<proteinExistence type="inferred from homology"/>
<accession>A0ABR1B7L6</accession>
<comment type="similarity">
    <text evidence="2">Belongs to the MCMBP family.</text>
</comment>
<evidence type="ECO:0000256" key="3">
    <source>
        <dbReference type="ARBA" id="ARBA00015405"/>
    </source>
</evidence>
<name>A0ABR1B7L6_POLSC</name>
<dbReference type="InterPro" id="IPR019140">
    <property type="entry name" value="MCM_complex-bd"/>
</dbReference>
<sequence length="141" mass="16454">MSLDNLNWTIEYYEGNIQECNSLLNEIQNYDKIPLLNYVPLRNFSDGALIRYRGMVQDMLNPEYYSPSYTVINTQSKQSYTVSGKYRDIPVCKANEEFKSNEEEIVPKERQVFFCIPLPGCNKWVESVSFCASICWSFDVL</sequence>
<organism evidence="5 6">
    <name type="scientific">Polyplax serrata</name>
    <name type="common">Common mouse louse</name>
    <dbReference type="NCBI Taxonomy" id="468196"/>
    <lineage>
        <taxon>Eukaryota</taxon>
        <taxon>Metazoa</taxon>
        <taxon>Ecdysozoa</taxon>
        <taxon>Arthropoda</taxon>
        <taxon>Hexapoda</taxon>
        <taxon>Insecta</taxon>
        <taxon>Pterygota</taxon>
        <taxon>Neoptera</taxon>
        <taxon>Paraneoptera</taxon>
        <taxon>Psocodea</taxon>
        <taxon>Troctomorpha</taxon>
        <taxon>Phthiraptera</taxon>
        <taxon>Anoplura</taxon>
        <taxon>Polyplacidae</taxon>
        <taxon>Polyplax</taxon>
    </lineage>
</organism>
<evidence type="ECO:0000313" key="6">
    <source>
        <dbReference type="Proteomes" id="UP001359485"/>
    </source>
</evidence>
<dbReference type="Pfam" id="PF09739">
    <property type="entry name" value="MCM_bind"/>
    <property type="match status" value="1"/>
</dbReference>
<gene>
    <name evidence="5" type="ORF">RUM44_001016</name>
</gene>
<dbReference type="PANTHER" id="PTHR13489:SF0">
    <property type="entry name" value="MINI-CHROMOSOME MAINTENANCE COMPLEX-BINDING PROTEIN"/>
    <property type="match status" value="1"/>
</dbReference>
<dbReference type="PANTHER" id="PTHR13489">
    <property type="entry name" value="MINI-CHROMOSOME MAINTENANCE COMPLEX-BINDING PROTEIN"/>
    <property type="match status" value="1"/>
</dbReference>
<keyword evidence="6" id="KW-1185">Reference proteome</keyword>
<evidence type="ECO:0000256" key="2">
    <source>
        <dbReference type="ARBA" id="ARBA00007925"/>
    </source>
</evidence>
<evidence type="ECO:0000256" key="4">
    <source>
        <dbReference type="ARBA" id="ARBA00023242"/>
    </source>
</evidence>
<dbReference type="EMBL" id="JAWJWF010000003">
    <property type="protein sequence ID" value="KAK6635762.1"/>
    <property type="molecule type" value="Genomic_DNA"/>
</dbReference>
<keyword evidence="4" id="KW-0539">Nucleus</keyword>
<evidence type="ECO:0000313" key="5">
    <source>
        <dbReference type="EMBL" id="KAK6635762.1"/>
    </source>
</evidence>
<evidence type="ECO:0000256" key="1">
    <source>
        <dbReference type="ARBA" id="ARBA00004123"/>
    </source>
</evidence>
<comment type="caution">
    <text evidence="5">The sequence shown here is derived from an EMBL/GenBank/DDBJ whole genome shotgun (WGS) entry which is preliminary data.</text>
</comment>
<reference evidence="5 6" key="1">
    <citation type="submission" date="2023-09" db="EMBL/GenBank/DDBJ databases">
        <title>Genomes of two closely related lineages of the louse Polyplax serrata with different host specificities.</title>
        <authorList>
            <person name="Martinu J."/>
            <person name="Tarabai H."/>
            <person name="Stefka J."/>
            <person name="Hypsa V."/>
        </authorList>
    </citation>
    <scope>NUCLEOTIDE SEQUENCE [LARGE SCALE GENOMIC DNA]</scope>
    <source>
        <strain evidence="5">98ZLc_SE</strain>
    </source>
</reference>
<dbReference type="Proteomes" id="UP001359485">
    <property type="component" value="Unassembled WGS sequence"/>
</dbReference>